<name>X1NPD6_9ZZZZ</name>
<dbReference type="Gene3D" id="3.30.450.40">
    <property type="match status" value="2"/>
</dbReference>
<protein>
    <recommendedName>
        <fullName evidence="2">GAF domain-containing protein</fullName>
    </recommendedName>
</protein>
<dbReference type="InterPro" id="IPR029016">
    <property type="entry name" value="GAF-like_dom_sf"/>
</dbReference>
<feature type="non-terminal residue" evidence="1">
    <location>
        <position position="264"/>
    </location>
</feature>
<evidence type="ECO:0008006" key="2">
    <source>
        <dbReference type="Google" id="ProtNLM"/>
    </source>
</evidence>
<sequence>DKHPGIERPLLFYIKLIHNMFGGYTTAIFSCYNNCLTLIQGFSHSELFNPDTVIDLKSGMYRQIISSGRPMLIKEFVQNPEELAYYKGEIKIASVMIAPIILINKVEAVLITDKKIGQFSEADKEKFAEAAKSAGFLIAMLRLYEQKSDETKYLRFIADHVEELHKELELKKILSDAAQSFRTVMECNDVSIAAVDELNNIGEILESTNIKEHRKFSLDDGLVGAIARYKKFIIKEDLGKGNFVVFKKGVKTKNLSFVGVPIQQ</sequence>
<accession>X1NPD6</accession>
<organism evidence="1">
    <name type="scientific">marine sediment metagenome</name>
    <dbReference type="NCBI Taxonomy" id="412755"/>
    <lineage>
        <taxon>unclassified sequences</taxon>
        <taxon>metagenomes</taxon>
        <taxon>ecological metagenomes</taxon>
    </lineage>
</organism>
<comment type="caution">
    <text evidence="1">The sequence shown here is derived from an EMBL/GenBank/DDBJ whole genome shotgun (WGS) entry which is preliminary data.</text>
</comment>
<feature type="non-terminal residue" evidence="1">
    <location>
        <position position="1"/>
    </location>
</feature>
<proteinExistence type="predicted"/>
<dbReference type="SUPFAM" id="SSF55781">
    <property type="entry name" value="GAF domain-like"/>
    <property type="match status" value="2"/>
</dbReference>
<gene>
    <name evidence="1" type="ORF">S06H3_41599</name>
</gene>
<dbReference type="EMBL" id="BARV01025657">
    <property type="protein sequence ID" value="GAI45912.1"/>
    <property type="molecule type" value="Genomic_DNA"/>
</dbReference>
<reference evidence="1" key="1">
    <citation type="journal article" date="2014" name="Front. Microbiol.">
        <title>High frequency of phylogenetically diverse reductive dehalogenase-homologous genes in deep subseafloor sedimentary metagenomes.</title>
        <authorList>
            <person name="Kawai M."/>
            <person name="Futagami T."/>
            <person name="Toyoda A."/>
            <person name="Takaki Y."/>
            <person name="Nishi S."/>
            <person name="Hori S."/>
            <person name="Arai W."/>
            <person name="Tsubouchi T."/>
            <person name="Morono Y."/>
            <person name="Uchiyama I."/>
            <person name="Ito T."/>
            <person name="Fujiyama A."/>
            <person name="Inagaki F."/>
            <person name="Takami H."/>
        </authorList>
    </citation>
    <scope>NUCLEOTIDE SEQUENCE</scope>
    <source>
        <strain evidence="1">Expedition CK06-06</strain>
    </source>
</reference>
<evidence type="ECO:0000313" key="1">
    <source>
        <dbReference type="EMBL" id="GAI45912.1"/>
    </source>
</evidence>
<dbReference type="AlphaFoldDB" id="X1NPD6"/>